<keyword evidence="2" id="KW-1185">Reference proteome</keyword>
<dbReference type="EMBL" id="VSRR010095621">
    <property type="protein sequence ID" value="MPC93653.1"/>
    <property type="molecule type" value="Genomic_DNA"/>
</dbReference>
<evidence type="ECO:0000313" key="2">
    <source>
        <dbReference type="Proteomes" id="UP000324222"/>
    </source>
</evidence>
<organism evidence="1 2">
    <name type="scientific">Portunus trituberculatus</name>
    <name type="common">Swimming crab</name>
    <name type="synonym">Neptunus trituberculatus</name>
    <dbReference type="NCBI Taxonomy" id="210409"/>
    <lineage>
        <taxon>Eukaryota</taxon>
        <taxon>Metazoa</taxon>
        <taxon>Ecdysozoa</taxon>
        <taxon>Arthropoda</taxon>
        <taxon>Crustacea</taxon>
        <taxon>Multicrustacea</taxon>
        <taxon>Malacostraca</taxon>
        <taxon>Eumalacostraca</taxon>
        <taxon>Eucarida</taxon>
        <taxon>Decapoda</taxon>
        <taxon>Pleocyemata</taxon>
        <taxon>Brachyura</taxon>
        <taxon>Eubrachyura</taxon>
        <taxon>Portunoidea</taxon>
        <taxon>Portunidae</taxon>
        <taxon>Portuninae</taxon>
        <taxon>Portunus</taxon>
    </lineage>
</organism>
<comment type="caution">
    <text evidence="1">The sequence shown here is derived from an EMBL/GenBank/DDBJ whole genome shotgun (WGS) entry which is preliminary data.</text>
</comment>
<dbReference type="Proteomes" id="UP000324222">
    <property type="component" value="Unassembled WGS sequence"/>
</dbReference>
<proteinExistence type="predicted"/>
<accession>A0A5B7JH09</accession>
<name>A0A5B7JH09_PORTR</name>
<protein>
    <submittedName>
        <fullName evidence="1">Uncharacterized protein</fullName>
    </submittedName>
</protein>
<dbReference type="AlphaFoldDB" id="A0A5B7JH09"/>
<reference evidence="1 2" key="1">
    <citation type="submission" date="2019-05" db="EMBL/GenBank/DDBJ databases">
        <title>Another draft genome of Portunus trituberculatus and its Hox gene families provides insights of decapod evolution.</title>
        <authorList>
            <person name="Jeong J.-H."/>
            <person name="Song I."/>
            <person name="Kim S."/>
            <person name="Choi T."/>
            <person name="Kim D."/>
            <person name="Ryu S."/>
            <person name="Kim W."/>
        </authorList>
    </citation>
    <scope>NUCLEOTIDE SEQUENCE [LARGE SCALE GENOMIC DNA]</scope>
    <source>
        <tissue evidence="1">Muscle</tissue>
    </source>
</reference>
<gene>
    <name evidence="1" type="ORF">E2C01_088790</name>
</gene>
<sequence length="39" mass="4184">MIIIIITTVGGPPWCSGTARALWAPFSSVRVRILSTVRG</sequence>
<evidence type="ECO:0000313" key="1">
    <source>
        <dbReference type="EMBL" id="MPC93653.1"/>
    </source>
</evidence>